<name>A0A8B9M0L5_9AVES</name>
<dbReference type="Ensembl" id="ENSANIT00000000963.1">
    <property type="protein sequence ID" value="ENSANIP00000000935.1"/>
    <property type="gene ID" value="ENSANIG00000000707.1"/>
</dbReference>
<feature type="compositionally biased region" description="Low complexity" evidence="1">
    <location>
        <begin position="135"/>
        <end position="153"/>
    </location>
</feature>
<feature type="compositionally biased region" description="Basic and acidic residues" evidence="1">
    <location>
        <begin position="247"/>
        <end position="267"/>
    </location>
</feature>
<reference evidence="2" key="1">
    <citation type="submission" date="2025-08" db="UniProtKB">
        <authorList>
            <consortium name="Ensembl"/>
        </authorList>
    </citation>
    <scope>IDENTIFICATION</scope>
</reference>
<evidence type="ECO:0000313" key="3">
    <source>
        <dbReference type="Proteomes" id="UP000694541"/>
    </source>
</evidence>
<feature type="region of interest" description="Disordered" evidence="1">
    <location>
        <begin position="83"/>
        <end position="291"/>
    </location>
</feature>
<feature type="compositionally biased region" description="Polar residues" evidence="1">
    <location>
        <begin position="174"/>
        <end position="186"/>
    </location>
</feature>
<evidence type="ECO:0000256" key="1">
    <source>
        <dbReference type="SAM" id="MobiDB-lite"/>
    </source>
</evidence>
<feature type="compositionally biased region" description="Basic residues" evidence="1">
    <location>
        <begin position="235"/>
        <end position="246"/>
    </location>
</feature>
<accession>A0A8B9M0L5</accession>
<feature type="compositionally biased region" description="Low complexity" evidence="1">
    <location>
        <begin position="223"/>
        <end position="233"/>
    </location>
</feature>
<evidence type="ECO:0000313" key="2">
    <source>
        <dbReference type="Ensembl" id="ENSANIP00000000935.1"/>
    </source>
</evidence>
<dbReference type="Proteomes" id="UP000694541">
    <property type="component" value="Unplaced"/>
</dbReference>
<dbReference type="AlphaFoldDB" id="A0A8B9M0L5"/>
<sequence>HKNVCESYFNFVIMWQRSKISAMYFMDKDSKLSNLFQQASSPTTGTAPRSQSRLSVCPSTQDICRYVSTTLHDLSEDELEHATPVMVLAPSNRESGKKQVKRRFRRKREPGDYGEHTEKQGKGKDCKLHPKPARSSWNASDSSSSSDESQWAQARRRAREKARMPRRGRRNNRSCSNQDESSNNNAVELVTLGTVGKKNQEVSDPENPALNHRRRRVPRLKESQSSASSQEARISSRKCGKSKGKNYYRDQRPMSFPRHDKVSKDSFAEAGSGSDALAVPDNGGPAGAGSGVTDAVQKPPVLYDDWSDDLEVCRLVPNKKDLTFLRGISHHHGLSALLLTAFCHCFSIINLILQGNKMFCFAPFFFMKHCVLWQSITLNTMGYGVFPP</sequence>
<feature type="compositionally biased region" description="Basic residues" evidence="1">
    <location>
        <begin position="98"/>
        <end position="108"/>
    </location>
</feature>
<organism evidence="2 3">
    <name type="scientific">Accipiter nisus</name>
    <name type="common">Eurasian sparrowhawk</name>
    <dbReference type="NCBI Taxonomy" id="211598"/>
    <lineage>
        <taxon>Eukaryota</taxon>
        <taxon>Metazoa</taxon>
        <taxon>Chordata</taxon>
        <taxon>Craniata</taxon>
        <taxon>Vertebrata</taxon>
        <taxon>Euteleostomi</taxon>
        <taxon>Archelosauria</taxon>
        <taxon>Archosauria</taxon>
        <taxon>Dinosauria</taxon>
        <taxon>Saurischia</taxon>
        <taxon>Theropoda</taxon>
        <taxon>Coelurosauria</taxon>
        <taxon>Aves</taxon>
        <taxon>Neognathae</taxon>
        <taxon>Neoaves</taxon>
        <taxon>Telluraves</taxon>
        <taxon>Accipitrimorphae</taxon>
        <taxon>Accipitriformes</taxon>
        <taxon>Accipitridae</taxon>
        <taxon>Accipitrinae</taxon>
        <taxon>Accipiter</taxon>
    </lineage>
</organism>
<keyword evidence="3" id="KW-1185">Reference proteome</keyword>
<proteinExistence type="predicted"/>
<feature type="compositionally biased region" description="Basic residues" evidence="1">
    <location>
        <begin position="154"/>
        <end position="172"/>
    </location>
</feature>
<protein>
    <submittedName>
        <fullName evidence="2">Uncharacterized protein</fullName>
    </submittedName>
</protein>
<feature type="compositionally biased region" description="Basic and acidic residues" evidence="1">
    <location>
        <begin position="109"/>
        <end position="128"/>
    </location>
</feature>
<reference evidence="2" key="2">
    <citation type="submission" date="2025-09" db="UniProtKB">
        <authorList>
            <consortium name="Ensembl"/>
        </authorList>
    </citation>
    <scope>IDENTIFICATION</scope>
</reference>